<dbReference type="EMBL" id="JBHTMU010000001">
    <property type="protein sequence ID" value="MFD1340900.1"/>
    <property type="molecule type" value="Genomic_DNA"/>
</dbReference>
<name>A0ABW3ZDV2_9RHOB</name>
<dbReference type="Gene3D" id="3.30.160.150">
    <property type="entry name" value="Lipoprotein like domain"/>
    <property type="match status" value="1"/>
</dbReference>
<sequence>MSWCDRRTLLAGLVLLPACGFRPVYGPGGGAEALQGAIAFPEPEGRSGYLLQRRLEERFGRASLPRYRMIPEITLDEEDLGTTSTGSTTRYRILGEVDWRLEEIATGETVLTRRVESFTGYSATGSNVATLAAERDALERLMVALADRIVDQLLLFATP</sequence>
<dbReference type="InterPro" id="IPR007485">
    <property type="entry name" value="LPS_assembly_LptE"/>
</dbReference>
<protein>
    <submittedName>
        <fullName evidence="1">LPS assembly lipoprotein LptE</fullName>
    </submittedName>
</protein>
<dbReference type="Pfam" id="PF04390">
    <property type="entry name" value="LptE"/>
    <property type="match status" value="1"/>
</dbReference>
<dbReference type="RefSeq" id="WP_386800959.1">
    <property type="nucleotide sequence ID" value="NZ_JBHTMU010000001.1"/>
</dbReference>
<proteinExistence type="predicted"/>
<evidence type="ECO:0000313" key="1">
    <source>
        <dbReference type="EMBL" id="MFD1340900.1"/>
    </source>
</evidence>
<comment type="caution">
    <text evidence="1">The sequence shown here is derived from an EMBL/GenBank/DDBJ whole genome shotgun (WGS) entry which is preliminary data.</text>
</comment>
<reference evidence="2" key="1">
    <citation type="journal article" date="2019" name="Int. J. Syst. Evol. Microbiol.">
        <title>The Global Catalogue of Microorganisms (GCM) 10K type strain sequencing project: providing services to taxonomists for standard genome sequencing and annotation.</title>
        <authorList>
            <consortium name="The Broad Institute Genomics Platform"/>
            <consortium name="The Broad Institute Genome Sequencing Center for Infectious Disease"/>
            <person name="Wu L."/>
            <person name="Ma J."/>
        </authorList>
    </citation>
    <scope>NUCLEOTIDE SEQUENCE [LARGE SCALE GENOMIC DNA]</scope>
    <source>
        <strain evidence="2">CCUG 62953</strain>
    </source>
</reference>
<keyword evidence="2" id="KW-1185">Reference proteome</keyword>
<evidence type="ECO:0000313" key="2">
    <source>
        <dbReference type="Proteomes" id="UP001597135"/>
    </source>
</evidence>
<keyword evidence="1" id="KW-0449">Lipoprotein</keyword>
<organism evidence="1 2">
    <name type="scientific">Litorisediminicola beolgyonensis</name>
    <dbReference type="NCBI Taxonomy" id="1173614"/>
    <lineage>
        <taxon>Bacteria</taxon>
        <taxon>Pseudomonadati</taxon>
        <taxon>Pseudomonadota</taxon>
        <taxon>Alphaproteobacteria</taxon>
        <taxon>Rhodobacterales</taxon>
        <taxon>Paracoccaceae</taxon>
        <taxon>Litorisediminicola</taxon>
    </lineage>
</organism>
<accession>A0ABW3ZDV2</accession>
<gene>
    <name evidence="1" type="primary">lptE</name>
    <name evidence="1" type="ORF">ACFQ4E_00525</name>
</gene>
<dbReference type="Proteomes" id="UP001597135">
    <property type="component" value="Unassembled WGS sequence"/>
</dbReference>